<name>B1M9T8_METRJ</name>
<dbReference type="GeneID" id="32802941"/>
<sequence length="184" mass="20662">METPLEKPSRSLNLHLGPERKARWVAYCAARGKTPGAAICEAIDHTLATAPKEPPKLYRQTHQAPEDEPKQRFEILLTASEKAAVRERANIERCSMNRWGVDAIRAGLTGEPQFGTKEVDALGESNYQLLAIGRNLNQIARRLNEGKSARVTVEQIKMLADRIDQHTKKVADAIRASQERWNIE</sequence>
<feature type="domain" description="Bacterial mobilisation" evidence="1">
    <location>
        <begin position="129"/>
        <end position="159"/>
    </location>
</feature>
<dbReference type="Proteomes" id="UP000006589">
    <property type="component" value="Plasmid pMRAD02"/>
</dbReference>
<gene>
    <name evidence="2" type="ordered locus">Mrad2831_6341</name>
</gene>
<protein>
    <submittedName>
        <fullName evidence="2">Mobilisation protein</fullName>
    </submittedName>
</protein>
<dbReference type="InterPro" id="IPR008687">
    <property type="entry name" value="MobC"/>
</dbReference>
<dbReference type="EMBL" id="CP001003">
    <property type="protein sequence ID" value="ACB28263.1"/>
    <property type="molecule type" value="Genomic_DNA"/>
</dbReference>
<dbReference type="HOGENOM" id="CLU_104963_1_0_5"/>
<dbReference type="KEGG" id="mrd:Mrad2831_6341"/>
<organism evidence="2 3">
    <name type="scientific">Methylobacterium radiotolerans (strain ATCC 27329 / DSM 1819 / JCM 2831 / NBRC 15690 / NCIMB 10815 / 0-1)</name>
    <dbReference type="NCBI Taxonomy" id="426355"/>
    <lineage>
        <taxon>Bacteria</taxon>
        <taxon>Pseudomonadati</taxon>
        <taxon>Pseudomonadota</taxon>
        <taxon>Alphaproteobacteria</taxon>
        <taxon>Hyphomicrobiales</taxon>
        <taxon>Methylobacteriaceae</taxon>
        <taxon>Methylobacterium</taxon>
    </lineage>
</organism>
<accession>B1M9T8</accession>
<reference evidence="2 3" key="1">
    <citation type="submission" date="2008-03" db="EMBL/GenBank/DDBJ databases">
        <title>Complete sequence of plasmid2 of Methylobacterium radiotolerans JCM 2831.</title>
        <authorList>
            <consortium name="US DOE Joint Genome Institute"/>
            <person name="Copeland A."/>
            <person name="Lucas S."/>
            <person name="Lapidus A."/>
            <person name="Glavina del Rio T."/>
            <person name="Dalin E."/>
            <person name="Tice H."/>
            <person name="Bruce D."/>
            <person name="Goodwin L."/>
            <person name="Pitluck S."/>
            <person name="Kiss H."/>
            <person name="Brettin T."/>
            <person name="Detter J.C."/>
            <person name="Han C."/>
            <person name="Kuske C.R."/>
            <person name="Schmutz J."/>
            <person name="Larimer F."/>
            <person name="Land M."/>
            <person name="Hauser L."/>
            <person name="Kyrpides N."/>
            <person name="Mikhailova N."/>
            <person name="Marx C.J."/>
            <person name="Richardson P."/>
        </authorList>
    </citation>
    <scope>NUCLEOTIDE SEQUENCE [LARGE SCALE GENOMIC DNA]</scope>
    <source>
        <strain evidence="3">ATCC 27329 / DSM 1819 / JCM 2831 / NBRC 15690 / NCIMB 10815 / 0-1</strain>
        <plasmid evidence="3">Plasmid pMRAD02</plasmid>
    </source>
</reference>
<evidence type="ECO:0000259" key="1">
    <source>
        <dbReference type="Pfam" id="PF05713"/>
    </source>
</evidence>
<keyword evidence="2" id="KW-0614">Plasmid</keyword>
<proteinExistence type="predicted"/>
<dbReference type="RefSeq" id="WP_012329502.1">
    <property type="nucleotide sequence ID" value="NC_010509.1"/>
</dbReference>
<evidence type="ECO:0000313" key="3">
    <source>
        <dbReference type="Proteomes" id="UP000006589"/>
    </source>
</evidence>
<dbReference type="AlphaFoldDB" id="B1M9T8"/>
<evidence type="ECO:0000313" key="2">
    <source>
        <dbReference type="EMBL" id="ACB28263.1"/>
    </source>
</evidence>
<geneLocation type="plasmid" evidence="2 3">
    <name>pMRAD02</name>
</geneLocation>
<dbReference type="Pfam" id="PF05713">
    <property type="entry name" value="MobC"/>
    <property type="match status" value="1"/>
</dbReference>